<dbReference type="SUPFAM" id="SSF48350">
    <property type="entry name" value="GTPase activation domain, GAP"/>
    <property type="match status" value="1"/>
</dbReference>
<dbReference type="GO" id="GO:0007165">
    <property type="term" value="P:signal transduction"/>
    <property type="evidence" value="ECO:0007669"/>
    <property type="project" value="InterPro"/>
</dbReference>
<dbReference type="SUPFAM" id="SSF56219">
    <property type="entry name" value="DNase I-like"/>
    <property type="match status" value="1"/>
</dbReference>
<evidence type="ECO:0000313" key="2">
    <source>
        <dbReference type="EMBL" id="RVW65636.1"/>
    </source>
</evidence>
<comment type="caution">
    <text evidence="2">The sequence shown here is derived from an EMBL/GenBank/DDBJ whole genome shotgun (WGS) entry which is preliminary data.</text>
</comment>
<dbReference type="Gene3D" id="1.10.555.10">
    <property type="entry name" value="Rho GTPase activation protein"/>
    <property type="match status" value="1"/>
</dbReference>
<dbReference type="PANTHER" id="PTHR46265:SF21">
    <property type="entry name" value="RHO GTPASE-ACTIVATING PROTEIN REN1-LIKE ISOFORM X1"/>
    <property type="match status" value="1"/>
</dbReference>
<dbReference type="InterPro" id="IPR052799">
    <property type="entry name" value="Rho_GAP_Regulators"/>
</dbReference>
<gene>
    <name evidence="2" type="primary">YTX2_305</name>
    <name evidence="2" type="ORF">CK203_033113</name>
</gene>
<dbReference type="Proteomes" id="UP000288805">
    <property type="component" value="Unassembled WGS sequence"/>
</dbReference>
<dbReference type="PROSITE" id="PS50238">
    <property type="entry name" value="RHOGAP"/>
    <property type="match status" value="1"/>
</dbReference>
<sequence length="960" mass="108805">MMMQTVASHKAENRMSSSAVSACMAPLLLRPLLAGDCELENDFDVGGDGSAQLLQAAAAANHAQAIVITLLEEYNNMFGSFGGLASVVNKEEQTPLSIILANGSNGVLASKGEKSVAGEDAGGEFEGLFQDLEGCRWDNSCLETKIQDMSQGVIHSLGVGRFLGWGAVNARGAVRGVVVFWDKRVLELVGLEVGIFSILCRFKNCEDGFMWFFTGVYGPTLKSYREPFWEELGAIRGLWSDSWCISGDFNMIRFPSERSREGRLFGSMRRSRLDRFLISEDWENHFSGVSQSTLPRPVFDHFPILLDGGGVRRSPIPFCFENMWLKEKGFKELLKGWWQGFNYSGSYSFVLSEKLKALKIKLKNWNKEVFGKVGVNLRMALDKVSFWDDQERQKALNEQELEARKEVREDFKKWVLMEEISWRQKSRETWLKKGDKNTGFFHKMTNSNSMRNCLKKIKVKGNWLSEDQEIQKGVVRAYQDLLSDPSGWHPGMNSMEFDRIGSEEAARLEEMFYVEKVFLALSELNGDKTPGPNGFPIVFWQFCWDFVKEELMGFFKDFFERRKFVRSLNSTFLDLVPKKGRADDLRDYRPISLVGGLYKLLAKAIDSLLKGDEAGVLCKLDLEKAYDHINWDFLLTVMQKMGFGEKWAGWIRWCISIASFSVLINGSPAGFFQSTRGLRGRGGSGIQVSHMLFADDTLVFCEDSQEKMAILSWLLMWFEAISELGCKVGSLPSTYLGLPLGAPHKSVAVWDGVEERMRKRLALWKRQFISKGGESLSFGALWKYGEEGGGWISREGMVEGCVGSRLLGLYGGWSPYFSRPFNDWEMEAVVSLLSILQGKRLFVELEDRVLWNASKNGIFSVKSLYNTLDSSGAVHFLGESFGALVCLQWWVFLLGKFLWGKVLTQDQLKRRGWILANRSFRLRLETLSLVGPLPLWIRSVERLGGQLLSVYFGRFGKKEI</sequence>
<dbReference type="Pfam" id="PF00078">
    <property type="entry name" value="RVT_1"/>
    <property type="match status" value="1"/>
</dbReference>
<dbReference type="InterPro" id="IPR000477">
    <property type="entry name" value="RT_dom"/>
</dbReference>
<proteinExistence type="predicted"/>
<dbReference type="EMBL" id="QGNW01000687">
    <property type="protein sequence ID" value="RVW65636.1"/>
    <property type="molecule type" value="Genomic_DNA"/>
</dbReference>
<dbReference type="InterPro" id="IPR000198">
    <property type="entry name" value="RhoGAP_dom"/>
</dbReference>
<evidence type="ECO:0000259" key="1">
    <source>
        <dbReference type="PROSITE" id="PS50238"/>
    </source>
</evidence>
<reference evidence="2 3" key="1">
    <citation type="journal article" date="2018" name="PLoS Genet.">
        <title>Population sequencing reveals clonal diversity and ancestral inbreeding in the grapevine cultivar Chardonnay.</title>
        <authorList>
            <person name="Roach M.J."/>
            <person name="Johnson D.L."/>
            <person name="Bohlmann J."/>
            <person name="van Vuuren H.J."/>
            <person name="Jones S.J."/>
            <person name="Pretorius I.S."/>
            <person name="Schmidt S.A."/>
            <person name="Borneman A.R."/>
        </authorList>
    </citation>
    <scope>NUCLEOTIDE SEQUENCE [LARGE SCALE GENOMIC DNA]</scope>
    <source>
        <strain evidence="3">cv. Chardonnay</strain>
        <tissue evidence="2">Leaf</tissue>
    </source>
</reference>
<dbReference type="PANTHER" id="PTHR46265">
    <property type="entry name" value="RHO GTPASE-ACTIVATING PROTEIN 7"/>
    <property type="match status" value="1"/>
</dbReference>
<feature type="domain" description="Rho-GAP" evidence="1">
    <location>
        <begin position="1"/>
        <end position="78"/>
    </location>
</feature>
<name>A0A438G096_VITVI</name>
<organism evidence="2 3">
    <name type="scientific">Vitis vinifera</name>
    <name type="common">Grape</name>
    <dbReference type="NCBI Taxonomy" id="29760"/>
    <lineage>
        <taxon>Eukaryota</taxon>
        <taxon>Viridiplantae</taxon>
        <taxon>Streptophyta</taxon>
        <taxon>Embryophyta</taxon>
        <taxon>Tracheophyta</taxon>
        <taxon>Spermatophyta</taxon>
        <taxon>Magnoliopsida</taxon>
        <taxon>eudicotyledons</taxon>
        <taxon>Gunneridae</taxon>
        <taxon>Pentapetalae</taxon>
        <taxon>rosids</taxon>
        <taxon>Vitales</taxon>
        <taxon>Vitaceae</taxon>
        <taxon>Viteae</taxon>
        <taxon>Vitis</taxon>
    </lineage>
</organism>
<evidence type="ECO:0000313" key="3">
    <source>
        <dbReference type="Proteomes" id="UP000288805"/>
    </source>
</evidence>
<protein>
    <submittedName>
        <fullName evidence="2">Transposon TX1 uncharacterized 149 kDa protein</fullName>
    </submittedName>
</protein>
<dbReference type="AlphaFoldDB" id="A0A438G096"/>
<accession>A0A438G096</accession>
<dbReference type="InterPro" id="IPR036691">
    <property type="entry name" value="Endo/exonu/phosph_ase_sf"/>
</dbReference>
<dbReference type="Gene3D" id="3.60.10.10">
    <property type="entry name" value="Endonuclease/exonuclease/phosphatase"/>
    <property type="match status" value="1"/>
</dbReference>
<dbReference type="InterPro" id="IPR008936">
    <property type="entry name" value="Rho_GTPase_activation_prot"/>
</dbReference>